<feature type="non-terminal residue" evidence="1">
    <location>
        <position position="1"/>
    </location>
</feature>
<protein>
    <submittedName>
        <fullName evidence="1">Uncharacterized protein</fullName>
    </submittedName>
</protein>
<evidence type="ECO:0000313" key="1">
    <source>
        <dbReference type="EMBL" id="JAS93749.1"/>
    </source>
</evidence>
<feature type="non-terminal residue" evidence="1">
    <location>
        <position position="129"/>
    </location>
</feature>
<organism evidence="1">
    <name type="scientific">Homalodisca liturata</name>
    <dbReference type="NCBI Taxonomy" id="320908"/>
    <lineage>
        <taxon>Eukaryota</taxon>
        <taxon>Metazoa</taxon>
        <taxon>Ecdysozoa</taxon>
        <taxon>Arthropoda</taxon>
        <taxon>Hexapoda</taxon>
        <taxon>Insecta</taxon>
        <taxon>Pterygota</taxon>
        <taxon>Neoptera</taxon>
        <taxon>Paraneoptera</taxon>
        <taxon>Hemiptera</taxon>
        <taxon>Auchenorrhyncha</taxon>
        <taxon>Membracoidea</taxon>
        <taxon>Cicadellidae</taxon>
        <taxon>Cicadellinae</taxon>
        <taxon>Proconiini</taxon>
        <taxon>Homalodisca</taxon>
    </lineage>
</organism>
<name>A0A1B6J3H8_9HEMI</name>
<dbReference type="AlphaFoldDB" id="A0A1B6J3H8"/>
<dbReference type="PANTHER" id="PTHR10773">
    <property type="entry name" value="DNA-DIRECTED RNA POLYMERASES I, II, AND III SUBUNIT RPABC2"/>
    <property type="match status" value="1"/>
</dbReference>
<proteinExistence type="predicted"/>
<dbReference type="PANTHER" id="PTHR10773:SF19">
    <property type="match status" value="1"/>
</dbReference>
<sequence>EDDTENSSLFGYDSDADPSFRLGACDIALFKNDVYGSCESCDRHVCFEHYSGDDASSQGQQIQVCKKMFLNTLSISERTVHTALKKVNDSGMVEEEKRGGKKSQAIIDKDVKKRQLCAEHIDRFPKVES</sequence>
<dbReference type="EMBL" id="GECU01013957">
    <property type="protein sequence ID" value="JAS93749.1"/>
    <property type="molecule type" value="Transcribed_RNA"/>
</dbReference>
<gene>
    <name evidence="1" type="ORF">g.1551</name>
</gene>
<reference evidence="1" key="1">
    <citation type="submission" date="2015-11" db="EMBL/GenBank/DDBJ databases">
        <title>De novo transcriptome assembly of four potential Pierce s Disease insect vectors from Arizona vineyards.</title>
        <authorList>
            <person name="Tassone E.E."/>
        </authorList>
    </citation>
    <scope>NUCLEOTIDE SEQUENCE</scope>
</reference>
<accession>A0A1B6J3H8</accession>